<comment type="similarity">
    <text evidence="1">Belongs to the short-chain dehydrogenases/reductases (SDR) family.</text>
</comment>
<evidence type="ECO:0000313" key="4">
    <source>
        <dbReference type="Proteomes" id="UP000184514"/>
    </source>
</evidence>
<dbReference type="InterPro" id="IPR036291">
    <property type="entry name" value="NAD(P)-bd_dom_sf"/>
</dbReference>
<dbReference type="PROSITE" id="PS51257">
    <property type="entry name" value="PROKAR_LIPOPROTEIN"/>
    <property type="match status" value="1"/>
</dbReference>
<dbReference type="PANTHER" id="PTHR42760">
    <property type="entry name" value="SHORT-CHAIN DEHYDROGENASES/REDUCTASES FAMILY MEMBER"/>
    <property type="match status" value="1"/>
</dbReference>
<dbReference type="SMART" id="SM00822">
    <property type="entry name" value="PKS_KR"/>
    <property type="match status" value="1"/>
</dbReference>
<dbReference type="PROSITE" id="PS00061">
    <property type="entry name" value="ADH_SHORT"/>
    <property type="match status" value="1"/>
</dbReference>
<dbReference type="PRINTS" id="PR00080">
    <property type="entry name" value="SDRFAMILY"/>
</dbReference>
<protein>
    <submittedName>
        <fullName evidence="3">2-dehydro-3-deoxy-D-gluconate 5-dehydrogenase</fullName>
        <ecNumber evidence="3">1.1.1.127</ecNumber>
    </submittedName>
</protein>
<evidence type="ECO:0000256" key="1">
    <source>
        <dbReference type="ARBA" id="ARBA00006484"/>
    </source>
</evidence>
<dbReference type="InterPro" id="IPR020904">
    <property type="entry name" value="Sc_DH/Rdtase_CS"/>
</dbReference>
<keyword evidence="3" id="KW-0560">Oxidoreductase</keyword>
<proteinExistence type="inferred from homology"/>
<dbReference type="STRING" id="696762.PFRI_30730"/>
<dbReference type="PANTHER" id="PTHR42760:SF123">
    <property type="entry name" value="OXIDOREDUCTASE"/>
    <property type="match status" value="1"/>
</dbReference>
<dbReference type="Proteomes" id="UP000184514">
    <property type="component" value="Unassembled WGS sequence"/>
</dbReference>
<dbReference type="InterPro" id="IPR057326">
    <property type="entry name" value="KR_dom"/>
</dbReference>
<dbReference type="EC" id="1.1.1.127" evidence="3"/>
<sequence length="233" mass="24422">MKKVIVTGGTGGIGAGVAHCLAGVGCKVIAVSASQAELNAFPPQEGIELRLMDVTDQASVDAVFGPLDRLDGLVNCAGILRRGDEYDIDVFQRVIDVNLVGTMRCCLAAQTLLATSKGSIVNTASMLSTFGGPLVPAYSASKGGVSQLTKSLAGEWADDGIRVNAIAPGWIETEMTQGLRDNPERAEGIMARTPMKRWGKTSEVGALVRWLLSEEASFVTGSVYPVDGGYLAM</sequence>
<dbReference type="GO" id="GO:0030497">
    <property type="term" value="P:fatty acid elongation"/>
    <property type="evidence" value="ECO:0007669"/>
    <property type="project" value="TreeGrafter"/>
</dbReference>
<dbReference type="Pfam" id="PF13561">
    <property type="entry name" value="adh_short_C2"/>
    <property type="match status" value="1"/>
</dbReference>
<dbReference type="EMBL" id="MLCB01000171">
    <property type="protein sequence ID" value="OJI92697.1"/>
    <property type="molecule type" value="Genomic_DNA"/>
</dbReference>
<feature type="domain" description="Ketoreductase" evidence="2">
    <location>
        <begin position="2"/>
        <end position="173"/>
    </location>
</feature>
<dbReference type="FunFam" id="3.40.50.720:FF:000084">
    <property type="entry name" value="Short-chain dehydrogenase reductase"/>
    <property type="match status" value="1"/>
</dbReference>
<evidence type="ECO:0000259" key="2">
    <source>
        <dbReference type="SMART" id="SM00822"/>
    </source>
</evidence>
<comment type="caution">
    <text evidence="3">The sequence shown here is derived from an EMBL/GenBank/DDBJ whole genome shotgun (WGS) entry which is preliminary data.</text>
</comment>
<accession>A0A1L9NTW9</accession>
<dbReference type="AlphaFoldDB" id="A0A1L9NTW9"/>
<organism evidence="3 4">
    <name type="scientific">Planktotalea frisia</name>
    <dbReference type="NCBI Taxonomy" id="696762"/>
    <lineage>
        <taxon>Bacteria</taxon>
        <taxon>Pseudomonadati</taxon>
        <taxon>Pseudomonadota</taxon>
        <taxon>Alphaproteobacteria</taxon>
        <taxon>Rhodobacterales</taxon>
        <taxon>Paracoccaceae</taxon>
        <taxon>Planktotalea</taxon>
    </lineage>
</organism>
<dbReference type="InterPro" id="IPR002347">
    <property type="entry name" value="SDR_fam"/>
</dbReference>
<name>A0A1L9NTW9_9RHOB</name>
<dbReference type="Gene3D" id="3.40.50.720">
    <property type="entry name" value="NAD(P)-binding Rossmann-like Domain"/>
    <property type="match status" value="1"/>
</dbReference>
<dbReference type="PRINTS" id="PR00081">
    <property type="entry name" value="GDHRDH"/>
</dbReference>
<dbReference type="SUPFAM" id="SSF51735">
    <property type="entry name" value="NAD(P)-binding Rossmann-fold domains"/>
    <property type="match status" value="1"/>
</dbReference>
<reference evidence="3 4" key="1">
    <citation type="submission" date="2016-10" db="EMBL/GenBank/DDBJ databases">
        <title>Genome sequence of Planktotalea frisia SH6-1.</title>
        <authorList>
            <person name="Poehlein A."/>
            <person name="Bakenhus I."/>
            <person name="Voget S."/>
            <person name="Brinkhoff T."/>
            <person name="Simon M."/>
        </authorList>
    </citation>
    <scope>NUCLEOTIDE SEQUENCE [LARGE SCALE GENOMIC DNA]</scope>
    <source>
        <strain evidence="3 4">SH6-1</strain>
    </source>
</reference>
<gene>
    <name evidence="3" type="primary">kduD_2</name>
    <name evidence="3" type="ORF">PFRI_30730</name>
</gene>
<dbReference type="GO" id="GO:0047001">
    <property type="term" value="F:2-dehydro-3-deoxy-D-gluconate 5-dehydrogenase activity"/>
    <property type="evidence" value="ECO:0007669"/>
    <property type="project" value="UniProtKB-EC"/>
</dbReference>
<evidence type="ECO:0000313" key="3">
    <source>
        <dbReference type="EMBL" id="OJI92697.1"/>
    </source>
</evidence>
<dbReference type="RefSeq" id="WP_072631589.1">
    <property type="nucleotide sequence ID" value="NZ_MLCB01000171.1"/>
</dbReference>
<dbReference type="OrthoDB" id="9796652at2"/>
<keyword evidence="4" id="KW-1185">Reference proteome</keyword>